<proteinExistence type="predicted"/>
<keyword evidence="2" id="KW-1185">Reference proteome</keyword>
<evidence type="ECO:0000313" key="2">
    <source>
        <dbReference type="Proteomes" id="UP000821865"/>
    </source>
</evidence>
<protein>
    <submittedName>
        <fullName evidence="1">Uncharacterized protein</fullName>
    </submittedName>
</protein>
<gene>
    <name evidence="1" type="ORF">HPB49_020895</name>
</gene>
<sequence>MSTTTKFHAVSDAKSFGPSAVSQPGAFGATAAAGSIPTTVPPDEKSCSPSSTSQPAALLAADSTGSTTPPGLADVNSKSANDTPNFPSPTASQADDSSAEMDFTASPENSHNTPSREALGAPSVPTVNLPPPPDPAPSSSLLESNFPPLNGKPISVKTYAPNPPISCLGVIHNVGSQFTPAQLMHDLESFTTDILAARMMGTTESVLVTFAGTVIPHFVYFKRVTFRCPPHKPKPPTCTRCLALGHRAHQCPQYSVPAKCRRCAAPLPADPTALLCAGPRRPPLPPPPPPLIINPPHLRPHDHQDPTLLHRSFDLRLTMLERHQHEQQRISHELQQQIHTLTQTLQTTTTSLTSQLTKLNEHISTLITPSSNDQETRTARTVPGYRAYHATTGTPLASVYVLNDVLVEPLDIPSSLLKYLVGVVYYQPSSRISLTLISFYNPPVTCSLLTALGKFLHSLPSTTHLPLGGDFNAPYTLWGYPQTLKPGRLLHCLAQERHLTLNNLGSPTRAGTVSQHSTTPDLTFSRGTLSFTGRSCISAAVSASSRRVRLRHPIPHPDPHFLRLWRRRKRLQRSFRSQPQNAQLSSRIAALRAEIVAHGESLEHARWSALCEGLDSALHSQSTWLAFELTHLSDPHALTRGTPQGAVLCPTLLNIAMTSRASQLAQITDLYHIFYADDITLWCWFVSPGHVQDTLQRGLDLIGSFIITAGLSPATEKSELLLLSHSAYQRSHNALICLHLSGSPIPIVPQCKVIGFPLHAAKNAHALHHTVRTCHSVTPLLRRVVTRRSGHHEAHACRVAHALALNKFLYFVRYVSFTNTQLNTLETALLGLYKAALNLPITTSTANLFATGLFHPLRSLLSLHRDSQLALLSLTRQGQWLLAQAVIYPIPVFTFTSPISTPAPKLRILHLPSNMSPVLHGGCRHAAAQHHHLKPTPAGRSYTLRVHSLEVLAITHALQSFPSLPSLPEYAIYSDSQAAIHHTQNRTLPLSLEQEVERAVSAPQPSTVFLRWVPGHSGIDGNSWPISPPPSEDGGRLSLRCTIKEVYLQLRLDKRLYPPPHPSLTVPEARPLWHVQMNALVTPSLDPSCPNCPSTYADLAHCLFHCPAAQQSHSYPPPSLSITTWHDWLGAKGEEEQHRLATQAVDMLGL</sequence>
<comment type="caution">
    <text evidence="1">The sequence shown here is derived from an EMBL/GenBank/DDBJ whole genome shotgun (WGS) entry which is preliminary data.</text>
</comment>
<organism evidence="1 2">
    <name type="scientific">Dermacentor silvarum</name>
    <name type="common">Tick</name>
    <dbReference type="NCBI Taxonomy" id="543639"/>
    <lineage>
        <taxon>Eukaryota</taxon>
        <taxon>Metazoa</taxon>
        <taxon>Ecdysozoa</taxon>
        <taxon>Arthropoda</taxon>
        <taxon>Chelicerata</taxon>
        <taxon>Arachnida</taxon>
        <taxon>Acari</taxon>
        <taxon>Parasitiformes</taxon>
        <taxon>Ixodida</taxon>
        <taxon>Ixodoidea</taxon>
        <taxon>Ixodidae</taxon>
        <taxon>Rhipicephalinae</taxon>
        <taxon>Dermacentor</taxon>
    </lineage>
</organism>
<name>A0ACB8DG54_DERSI</name>
<dbReference type="Proteomes" id="UP000821865">
    <property type="component" value="Chromosome 2"/>
</dbReference>
<evidence type="ECO:0000313" key="1">
    <source>
        <dbReference type="EMBL" id="KAH7966960.1"/>
    </source>
</evidence>
<dbReference type="EMBL" id="CM023471">
    <property type="protein sequence ID" value="KAH7966960.1"/>
    <property type="molecule type" value="Genomic_DNA"/>
</dbReference>
<accession>A0ACB8DG54</accession>
<reference evidence="1" key="1">
    <citation type="submission" date="2020-05" db="EMBL/GenBank/DDBJ databases">
        <title>Large-scale comparative analyses of tick genomes elucidate their genetic diversity and vector capacities.</title>
        <authorList>
            <person name="Jia N."/>
            <person name="Wang J."/>
            <person name="Shi W."/>
            <person name="Du L."/>
            <person name="Sun Y."/>
            <person name="Zhan W."/>
            <person name="Jiang J."/>
            <person name="Wang Q."/>
            <person name="Zhang B."/>
            <person name="Ji P."/>
            <person name="Sakyi L.B."/>
            <person name="Cui X."/>
            <person name="Yuan T."/>
            <person name="Jiang B."/>
            <person name="Yang W."/>
            <person name="Lam T.T.-Y."/>
            <person name="Chang Q."/>
            <person name="Ding S."/>
            <person name="Wang X."/>
            <person name="Zhu J."/>
            <person name="Ruan X."/>
            <person name="Zhao L."/>
            <person name="Wei J."/>
            <person name="Que T."/>
            <person name="Du C."/>
            <person name="Cheng J."/>
            <person name="Dai P."/>
            <person name="Han X."/>
            <person name="Huang E."/>
            <person name="Gao Y."/>
            <person name="Liu J."/>
            <person name="Shao H."/>
            <person name="Ye R."/>
            <person name="Li L."/>
            <person name="Wei W."/>
            <person name="Wang X."/>
            <person name="Wang C."/>
            <person name="Yang T."/>
            <person name="Huo Q."/>
            <person name="Li W."/>
            <person name="Guo W."/>
            <person name="Chen H."/>
            <person name="Zhou L."/>
            <person name="Ni X."/>
            <person name="Tian J."/>
            <person name="Zhou Y."/>
            <person name="Sheng Y."/>
            <person name="Liu T."/>
            <person name="Pan Y."/>
            <person name="Xia L."/>
            <person name="Li J."/>
            <person name="Zhao F."/>
            <person name="Cao W."/>
        </authorList>
    </citation>
    <scope>NUCLEOTIDE SEQUENCE</scope>
    <source>
        <strain evidence="1">Dsil-2018</strain>
    </source>
</reference>